<dbReference type="PROSITE" id="PS51387">
    <property type="entry name" value="FAD_PCMH"/>
    <property type="match status" value="1"/>
</dbReference>
<dbReference type="InterPro" id="IPR050416">
    <property type="entry name" value="FAD-linked_Oxidoreductase"/>
</dbReference>
<dbReference type="InterPro" id="IPR012951">
    <property type="entry name" value="BBE"/>
</dbReference>
<dbReference type="OrthoDB" id="9775082at2"/>
<evidence type="ECO:0000259" key="6">
    <source>
        <dbReference type="PROSITE" id="PS51387"/>
    </source>
</evidence>
<accession>A0A5P2UQ73</accession>
<dbReference type="Gene3D" id="3.40.462.20">
    <property type="match status" value="1"/>
</dbReference>
<dbReference type="GO" id="GO:0016491">
    <property type="term" value="F:oxidoreductase activity"/>
    <property type="evidence" value="ECO:0007669"/>
    <property type="project" value="UniProtKB-KW"/>
</dbReference>
<sequence length="456" mass="48245">MSRLSTDQLRERVSGEVVTPGDGDYDAARTVYNAMIDRRPALVVRCATAGDVAAAVDFARENELDLAVRGGGHSVPGFGTCDGGVVADLTALRTVDVDPARRTARAGGGATWGGFDAATHPYGLATTGGIISTTGVGGLTLGGGIGHLSRGQGLSCDNLLSAEVVTADGRRLTASEEEHADLFWALRGGGGNFGAVTSLEFRLAPVGDVYGGPILYELRDAGAVLRGYREFIAGAPQELGAFPAFQIAPPLPFIPEDRHGEPFLLIVACWAGPVEEGERALRPLRALAPVVAEQVGPLPYPALNSAFDALVPPGLQHYWKANFVTELSDAAIEAHLRHGPLVPAVNSAVHIYPVDGACHRVAPDATAFAYRDAAFATVIAGMWPDPADNEANTAWVRDYYAATAPLSEEGGYVNFMAGDDQDRIRANYKGNYDRLVEVKRAYDPGNLFHLNQNVEP</sequence>
<dbReference type="InterPro" id="IPR016166">
    <property type="entry name" value="FAD-bd_PCMH"/>
</dbReference>
<dbReference type="Gene3D" id="3.30.465.10">
    <property type="match status" value="1"/>
</dbReference>
<dbReference type="InterPro" id="IPR036318">
    <property type="entry name" value="FAD-bd_PCMH-like_sf"/>
</dbReference>
<dbReference type="InterPro" id="IPR016167">
    <property type="entry name" value="FAD-bd_PCMH_sub1"/>
</dbReference>
<evidence type="ECO:0000256" key="2">
    <source>
        <dbReference type="ARBA" id="ARBA00005466"/>
    </source>
</evidence>
<evidence type="ECO:0000256" key="1">
    <source>
        <dbReference type="ARBA" id="ARBA00001974"/>
    </source>
</evidence>
<evidence type="ECO:0000256" key="5">
    <source>
        <dbReference type="ARBA" id="ARBA00023002"/>
    </source>
</evidence>
<dbReference type="PANTHER" id="PTHR42973:SF39">
    <property type="entry name" value="FAD-BINDING PCMH-TYPE DOMAIN-CONTAINING PROTEIN"/>
    <property type="match status" value="1"/>
</dbReference>
<keyword evidence="4" id="KW-0274">FAD</keyword>
<dbReference type="KEGG" id="ssub:CP968_16185"/>
<dbReference type="PROSITE" id="PS00862">
    <property type="entry name" value="OX2_COVAL_FAD"/>
    <property type="match status" value="1"/>
</dbReference>
<protein>
    <submittedName>
        <fullName evidence="7">FAD-binding oxidoreductase</fullName>
    </submittedName>
</protein>
<dbReference type="InterPro" id="IPR016164">
    <property type="entry name" value="FAD-linked_Oxase-like_C"/>
</dbReference>
<dbReference type="InterPro" id="IPR006094">
    <property type="entry name" value="Oxid_FAD_bind_N"/>
</dbReference>
<keyword evidence="5" id="KW-0560">Oxidoreductase</keyword>
<feature type="domain" description="FAD-binding PCMH-type" evidence="6">
    <location>
        <begin position="36"/>
        <end position="206"/>
    </location>
</feature>
<reference evidence="7 8" key="1">
    <citation type="submission" date="2017-09" db="EMBL/GenBank/DDBJ databases">
        <authorList>
            <person name="Lee N."/>
            <person name="Cho B.-K."/>
        </authorList>
    </citation>
    <scope>NUCLEOTIDE SEQUENCE [LARGE SCALE GENOMIC DNA]</scope>
    <source>
        <strain evidence="7 8">ATCC 27467</strain>
    </source>
</reference>
<evidence type="ECO:0000256" key="4">
    <source>
        <dbReference type="ARBA" id="ARBA00022827"/>
    </source>
</evidence>
<dbReference type="Pfam" id="PF08031">
    <property type="entry name" value="BBE"/>
    <property type="match status" value="1"/>
</dbReference>
<organism evidence="7 8">
    <name type="scientific">Streptomyces subrutilus</name>
    <dbReference type="NCBI Taxonomy" id="36818"/>
    <lineage>
        <taxon>Bacteria</taxon>
        <taxon>Bacillati</taxon>
        <taxon>Actinomycetota</taxon>
        <taxon>Actinomycetes</taxon>
        <taxon>Kitasatosporales</taxon>
        <taxon>Streptomycetaceae</taxon>
        <taxon>Streptomyces</taxon>
    </lineage>
</organism>
<dbReference type="SUPFAM" id="SSF56176">
    <property type="entry name" value="FAD-binding/transporter-associated domain-like"/>
    <property type="match status" value="1"/>
</dbReference>
<dbReference type="Gene3D" id="3.30.43.10">
    <property type="entry name" value="Uridine Diphospho-n-acetylenolpyruvylglucosamine Reductase, domain 2"/>
    <property type="match status" value="1"/>
</dbReference>
<evidence type="ECO:0000313" key="7">
    <source>
        <dbReference type="EMBL" id="QEU79664.1"/>
    </source>
</evidence>
<evidence type="ECO:0000256" key="3">
    <source>
        <dbReference type="ARBA" id="ARBA00022630"/>
    </source>
</evidence>
<dbReference type="Proteomes" id="UP000326831">
    <property type="component" value="Chromosome"/>
</dbReference>
<keyword evidence="3" id="KW-0285">Flavoprotein</keyword>
<dbReference type="PANTHER" id="PTHR42973">
    <property type="entry name" value="BINDING OXIDOREDUCTASE, PUTATIVE (AFU_ORTHOLOGUE AFUA_1G17690)-RELATED"/>
    <property type="match status" value="1"/>
</dbReference>
<keyword evidence="8" id="KW-1185">Reference proteome</keyword>
<dbReference type="AlphaFoldDB" id="A0A5P2UQ73"/>
<evidence type="ECO:0000313" key="8">
    <source>
        <dbReference type="Proteomes" id="UP000326831"/>
    </source>
</evidence>
<dbReference type="InterPro" id="IPR006093">
    <property type="entry name" value="Oxy_OxRdtase_FAD_BS"/>
</dbReference>
<dbReference type="Pfam" id="PF01565">
    <property type="entry name" value="FAD_binding_4"/>
    <property type="match status" value="1"/>
</dbReference>
<name>A0A5P2UQ73_9ACTN</name>
<comment type="cofactor">
    <cofactor evidence="1">
        <name>FAD</name>
        <dbReference type="ChEBI" id="CHEBI:57692"/>
    </cofactor>
</comment>
<dbReference type="InterPro" id="IPR016169">
    <property type="entry name" value="FAD-bd_PCMH_sub2"/>
</dbReference>
<gene>
    <name evidence="7" type="ORF">CP968_16185</name>
</gene>
<dbReference type="GO" id="GO:0071949">
    <property type="term" value="F:FAD binding"/>
    <property type="evidence" value="ECO:0007669"/>
    <property type="project" value="InterPro"/>
</dbReference>
<proteinExistence type="inferred from homology"/>
<dbReference type="EMBL" id="CP023701">
    <property type="protein sequence ID" value="QEU79664.1"/>
    <property type="molecule type" value="Genomic_DNA"/>
</dbReference>
<comment type="similarity">
    <text evidence="2">Belongs to the oxygen-dependent FAD-linked oxidoreductase family.</text>
</comment>
<dbReference type="SUPFAM" id="SSF55103">
    <property type="entry name" value="FAD-linked oxidases, C-terminal domain"/>
    <property type="match status" value="1"/>
</dbReference>